<feature type="domain" description="RRM" evidence="15">
    <location>
        <begin position="193"/>
        <end position="288"/>
    </location>
</feature>
<accession>F7AKF5</accession>
<dbReference type="InParanoid" id="F7AKF5"/>
<protein>
    <recommendedName>
        <fullName evidence="10">RNA-binding protein 34</fullName>
    </recommendedName>
    <alternativeName>
        <fullName evidence="11">RNA-binding motif protein 34</fullName>
    </alternativeName>
</protein>
<dbReference type="SUPFAM" id="SSF54928">
    <property type="entry name" value="RNA-binding domain, RBD"/>
    <property type="match status" value="2"/>
</dbReference>
<reference evidence="16 17" key="1">
    <citation type="journal article" date="2007" name="Nature">
        <title>Genome of the marsupial Monodelphis domestica reveals innovation in non-coding sequences.</title>
        <authorList>
            <person name="Mikkelsen T.S."/>
            <person name="Wakefield M.J."/>
            <person name="Aken B."/>
            <person name="Amemiya C.T."/>
            <person name="Chang J.L."/>
            <person name="Duke S."/>
            <person name="Garber M."/>
            <person name="Gentles A.J."/>
            <person name="Goodstadt L."/>
            <person name="Heger A."/>
            <person name="Jurka J."/>
            <person name="Kamal M."/>
            <person name="Mauceli E."/>
            <person name="Searle S.M."/>
            <person name="Sharpe T."/>
            <person name="Baker M.L."/>
            <person name="Batzer M.A."/>
            <person name="Benos P.V."/>
            <person name="Belov K."/>
            <person name="Clamp M."/>
            <person name="Cook A."/>
            <person name="Cuff J."/>
            <person name="Das R."/>
            <person name="Davidow L."/>
            <person name="Deakin J.E."/>
            <person name="Fazzari M.J."/>
            <person name="Glass J.L."/>
            <person name="Grabherr M."/>
            <person name="Greally J.M."/>
            <person name="Gu W."/>
            <person name="Hore T.A."/>
            <person name="Huttley G.A."/>
            <person name="Kleber M."/>
            <person name="Jirtle R.L."/>
            <person name="Koina E."/>
            <person name="Lee J.T."/>
            <person name="Mahony S."/>
            <person name="Marra M.A."/>
            <person name="Miller R.D."/>
            <person name="Nicholls R.D."/>
            <person name="Oda M."/>
            <person name="Papenfuss A.T."/>
            <person name="Parra Z.E."/>
            <person name="Pollock D.D."/>
            <person name="Ray D.A."/>
            <person name="Schein J.E."/>
            <person name="Speed T.P."/>
            <person name="Thompson K."/>
            <person name="VandeBerg J.L."/>
            <person name="Wade C.M."/>
            <person name="Walker J.A."/>
            <person name="Waters P.D."/>
            <person name="Webber C."/>
            <person name="Weidman J.R."/>
            <person name="Xie X."/>
            <person name="Zody M.C."/>
            <person name="Baldwin J."/>
            <person name="Abdouelleil A."/>
            <person name="Abdulkadir J."/>
            <person name="Abebe A."/>
            <person name="Abera B."/>
            <person name="Abreu J."/>
            <person name="Acer S.C."/>
            <person name="Aftuck L."/>
            <person name="Alexander A."/>
            <person name="An P."/>
            <person name="Anderson E."/>
            <person name="Anderson S."/>
            <person name="Arachi H."/>
            <person name="Azer M."/>
            <person name="Bachantsang P."/>
            <person name="Barry A."/>
            <person name="Bayul T."/>
            <person name="Berlin A."/>
            <person name="Bessette D."/>
            <person name="Bloom T."/>
            <person name="Bloom T."/>
            <person name="Boguslavskiy L."/>
            <person name="Bonnet C."/>
            <person name="Boukhgalter B."/>
            <person name="Bourzgui I."/>
            <person name="Brown A."/>
            <person name="Cahill P."/>
            <person name="Channer S."/>
            <person name="Cheshatsang Y."/>
            <person name="Chuda L."/>
            <person name="Citroen M."/>
            <person name="Collymore A."/>
            <person name="Cooke P."/>
            <person name="Costello M."/>
            <person name="D'Aco K."/>
            <person name="Daza R."/>
            <person name="De Haan G."/>
            <person name="DeGray S."/>
            <person name="DeMaso C."/>
            <person name="Dhargay N."/>
            <person name="Dooley K."/>
            <person name="Dooley E."/>
            <person name="Doricent M."/>
            <person name="Dorje P."/>
            <person name="Dorjee K."/>
            <person name="Dupes A."/>
            <person name="Elong R."/>
            <person name="Falk J."/>
            <person name="Farina A."/>
            <person name="Faro S."/>
            <person name="Ferguson D."/>
            <person name="Fisher S."/>
            <person name="Foley C.D."/>
            <person name="Franke A."/>
            <person name="Friedrich D."/>
            <person name="Gadbois L."/>
            <person name="Gearin G."/>
            <person name="Gearin C.R."/>
            <person name="Giannoukos G."/>
            <person name="Goode T."/>
            <person name="Graham J."/>
            <person name="Grandbois E."/>
            <person name="Grewal S."/>
            <person name="Gyaltsen K."/>
            <person name="Hafez N."/>
            <person name="Hagos B."/>
            <person name="Hall J."/>
            <person name="Henson C."/>
            <person name="Hollinger A."/>
            <person name="Honan T."/>
            <person name="Huard M.D."/>
            <person name="Hughes L."/>
            <person name="Hurhula B."/>
            <person name="Husby M.E."/>
            <person name="Kamat A."/>
            <person name="Kanga B."/>
            <person name="Kashin S."/>
            <person name="Khazanovich D."/>
            <person name="Kisner P."/>
            <person name="Lance K."/>
            <person name="Lara M."/>
            <person name="Lee W."/>
            <person name="Lennon N."/>
            <person name="Letendre F."/>
            <person name="LeVine R."/>
            <person name="Lipovsky A."/>
            <person name="Liu X."/>
            <person name="Liu J."/>
            <person name="Liu S."/>
            <person name="Lokyitsang T."/>
            <person name="Lokyitsang Y."/>
            <person name="Lubonja R."/>
            <person name="Lui A."/>
            <person name="MacDonald P."/>
            <person name="Magnisalis V."/>
            <person name="Maru K."/>
            <person name="Matthews C."/>
            <person name="McCusker W."/>
            <person name="McDonough S."/>
            <person name="Mehta T."/>
            <person name="Meldrim J."/>
            <person name="Meneus L."/>
            <person name="Mihai O."/>
            <person name="Mihalev A."/>
            <person name="Mihova T."/>
            <person name="Mittelman R."/>
            <person name="Mlenga V."/>
            <person name="Montmayeur A."/>
            <person name="Mulrain L."/>
            <person name="Navidi A."/>
            <person name="Naylor J."/>
            <person name="Negash T."/>
            <person name="Nguyen T."/>
            <person name="Nguyen N."/>
            <person name="Nicol R."/>
            <person name="Norbu C."/>
            <person name="Norbu N."/>
            <person name="Novod N."/>
            <person name="O'Neill B."/>
            <person name="Osman S."/>
            <person name="Markiewicz E."/>
            <person name="Oyono O.L."/>
            <person name="Patti C."/>
            <person name="Phunkhang P."/>
            <person name="Pierre F."/>
            <person name="Priest M."/>
            <person name="Raghuraman S."/>
            <person name="Rege F."/>
            <person name="Reyes R."/>
            <person name="Rise C."/>
            <person name="Rogov P."/>
            <person name="Ross K."/>
            <person name="Ryan E."/>
            <person name="Settipalli S."/>
            <person name="Shea T."/>
            <person name="Sherpa N."/>
            <person name="Shi L."/>
            <person name="Shih D."/>
            <person name="Sparrow T."/>
            <person name="Spaulding J."/>
            <person name="Stalker J."/>
            <person name="Stange-Thomann N."/>
            <person name="Stavropoulos S."/>
            <person name="Stone C."/>
            <person name="Strader C."/>
            <person name="Tesfaye S."/>
            <person name="Thomson T."/>
            <person name="Thoulutsang Y."/>
            <person name="Thoulutsang D."/>
            <person name="Topham K."/>
            <person name="Topping I."/>
            <person name="Tsamla T."/>
            <person name="Vassiliev H."/>
            <person name="Vo A."/>
            <person name="Wangchuk T."/>
            <person name="Wangdi T."/>
            <person name="Weiand M."/>
            <person name="Wilkinson J."/>
            <person name="Wilson A."/>
            <person name="Yadav S."/>
            <person name="Young G."/>
            <person name="Yu Q."/>
            <person name="Zembek L."/>
            <person name="Zhong D."/>
            <person name="Zimmer A."/>
            <person name="Zwirko Z."/>
            <person name="Jaffe D.B."/>
            <person name="Alvarez P."/>
            <person name="Brockman W."/>
            <person name="Butler J."/>
            <person name="Chin C."/>
            <person name="Gnerre S."/>
            <person name="MacCallum I."/>
            <person name="Graves J.A."/>
            <person name="Ponting C.P."/>
            <person name="Breen M."/>
            <person name="Samollow P.B."/>
            <person name="Lander E.S."/>
            <person name="Lindblad-Toh K."/>
        </authorList>
    </citation>
    <scope>NUCLEOTIDE SEQUENCE [LARGE SCALE GENOMIC DNA]</scope>
</reference>
<evidence type="ECO:0000256" key="13">
    <source>
        <dbReference type="SAM" id="Coils"/>
    </source>
</evidence>
<dbReference type="eggNOG" id="KOG0118">
    <property type="taxonomic scope" value="Eukaryota"/>
</dbReference>
<keyword evidence="17" id="KW-1185">Reference proteome</keyword>
<comment type="subcellular location">
    <subcellularLocation>
        <location evidence="1">Nucleus</location>
        <location evidence="1">Nucleolus</location>
    </subcellularLocation>
</comment>
<dbReference type="GO" id="GO:0005694">
    <property type="term" value="C:chromosome"/>
    <property type="evidence" value="ECO:0007669"/>
    <property type="project" value="Ensembl"/>
</dbReference>
<dbReference type="GO" id="GO:0003723">
    <property type="term" value="F:RNA binding"/>
    <property type="evidence" value="ECO:0000318"/>
    <property type="project" value="GO_Central"/>
</dbReference>
<keyword evidence="4" id="KW-0597">Phosphoprotein</keyword>
<evidence type="ECO:0000256" key="14">
    <source>
        <dbReference type="SAM" id="MobiDB-lite"/>
    </source>
</evidence>
<dbReference type="AlphaFoldDB" id="F7AKF5"/>
<feature type="region of interest" description="Disordered" evidence="14">
    <location>
        <begin position="396"/>
        <end position="439"/>
    </location>
</feature>
<dbReference type="FunFam" id="3.30.70.330:FF:000511">
    <property type="entry name" value="RNA binding motif protein 34"/>
    <property type="match status" value="1"/>
</dbReference>
<dbReference type="STRING" id="13616.ENSMODP00000010490"/>
<dbReference type="Proteomes" id="UP000002280">
    <property type="component" value="Chromosome 2"/>
</dbReference>
<name>F7AKF5_MONDO</name>
<dbReference type="RefSeq" id="XP_007481654.1">
    <property type="nucleotide sequence ID" value="XM_007481592.3"/>
</dbReference>
<feature type="compositionally biased region" description="Basic residues" evidence="14">
    <location>
        <begin position="1"/>
        <end position="13"/>
    </location>
</feature>
<evidence type="ECO:0000256" key="10">
    <source>
        <dbReference type="ARBA" id="ARBA00067871"/>
    </source>
</evidence>
<dbReference type="GO" id="GO:0005654">
    <property type="term" value="C:nucleoplasm"/>
    <property type="evidence" value="ECO:0007669"/>
    <property type="project" value="Ensembl"/>
</dbReference>
<dbReference type="InterPro" id="IPR000504">
    <property type="entry name" value="RRM_dom"/>
</dbReference>
<dbReference type="InterPro" id="IPR034221">
    <property type="entry name" value="RBM34_RRM2"/>
</dbReference>
<dbReference type="PANTHER" id="PTHR23236:SF25">
    <property type="entry name" value="RNA-BINDING PROTEIN 34"/>
    <property type="match status" value="1"/>
</dbReference>
<dbReference type="Gene3D" id="3.30.70.330">
    <property type="match status" value="2"/>
</dbReference>
<evidence type="ECO:0000256" key="2">
    <source>
        <dbReference type="ARBA" id="ARBA00007077"/>
    </source>
</evidence>
<keyword evidence="6" id="KW-0832">Ubl conjugation</keyword>
<evidence type="ECO:0000256" key="8">
    <source>
        <dbReference type="ARBA" id="ARBA00022990"/>
    </source>
</evidence>
<gene>
    <name evidence="16" type="primary">RBM34</name>
</gene>
<evidence type="ECO:0000256" key="11">
    <source>
        <dbReference type="ARBA" id="ARBA00075574"/>
    </source>
</evidence>
<keyword evidence="5" id="KW-0677">Repeat</keyword>
<dbReference type="Pfam" id="PF00076">
    <property type="entry name" value="RRM_1"/>
    <property type="match status" value="2"/>
</dbReference>
<reference evidence="16" key="2">
    <citation type="submission" date="2025-08" db="UniProtKB">
        <authorList>
            <consortium name="Ensembl"/>
        </authorList>
    </citation>
    <scope>IDENTIFICATION</scope>
</reference>
<keyword evidence="7 12" id="KW-0694">RNA-binding</keyword>
<dbReference type="InterPro" id="IPR035979">
    <property type="entry name" value="RBD_domain_sf"/>
</dbReference>
<evidence type="ECO:0000259" key="15">
    <source>
        <dbReference type="PROSITE" id="PS50102"/>
    </source>
</evidence>
<feature type="compositionally biased region" description="Polar residues" evidence="14">
    <location>
        <begin position="396"/>
        <end position="410"/>
    </location>
</feature>
<evidence type="ECO:0000313" key="17">
    <source>
        <dbReference type="Proteomes" id="UP000002280"/>
    </source>
</evidence>
<organism evidence="16 17">
    <name type="scientific">Monodelphis domestica</name>
    <name type="common">Gray short-tailed opossum</name>
    <dbReference type="NCBI Taxonomy" id="13616"/>
    <lineage>
        <taxon>Eukaryota</taxon>
        <taxon>Metazoa</taxon>
        <taxon>Chordata</taxon>
        <taxon>Craniata</taxon>
        <taxon>Vertebrata</taxon>
        <taxon>Euteleostomi</taxon>
        <taxon>Mammalia</taxon>
        <taxon>Metatheria</taxon>
        <taxon>Didelphimorphia</taxon>
        <taxon>Didelphidae</taxon>
        <taxon>Monodelphis</taxon>
    </lineage>
</organism>
<keyword evidence="8" id="KW-0007">Acetylation</keyword>
<evidence type="ECO:0000256" key="7">
    <source>
        <dbReference type="ARBA" id="ARBA00022884"/>
    </source>
</evidence>
<reference evidence="16" key="3">
    <citation type="submission" date="2025-09" db="UniProtKB">
        <authorList>
            <consortium name="Ensembl"/>
        </authorList>
    </citation>
    <scope>IDENTIFICATION</scope>
</reference>
<evidence type="ECO:0000256" key="5">
    <source>
        <dbReference type="ARBA" id="ARBA00022737"/>
    </source>
</evidence>
<evidence type="ECO:0000256" key="9">
    <source>
        <dbReference type="ARBA" id="ARBA00023242"/>
    </source>
</evidence>
<evidence type="ECO:0000256" key="6">
    <source>
        <dbReference type="ARBA" id="ARBA00022843"/>
    </source>
</evidence>
<dbReference type="FunFam" id="3.30.70.330:FF:000561">
    <property type="entry name" value="RNA-binding protein 34 isoform X2"/>
    <property type="match status" value="1"/>
</dbReference>
<keyword evidence="9" id="KW-0539">Nucleus</keyword>
<dbReference type="CTD" id="23029"/>
<evidence type="ECO:0000256" key="4">
    <source>
        <dbReference type="ARBA" id="ARBA00022553"/>
    </source>
</evidence>
<comment type="similarity">
    <text evidence="2">Belongs to the RRM RBM34 family.</text>
</comment>
<dbReference type="InterPro" id="IPR012677">
    <property type="entry name" value="Nucleotide-bd_a/b_plait_sf"/>
</dbReference>
<dbReference type="CDD" id="cd12395">
    <property type="entry name" value="RRM2_RBM34"/>
    <property type="match status" value="1"/>
</dbReference>
<dbReference type="PROSITE" id="PS50102">
    <property type="entry name" value="RRM"/>
    <property type="match status" value="2"/>
</dbReference>
<dbReference type="SMART" id="SM00360">
    <property type="entry name" value="RRM"/>
    <property type="match status" value="2"/>
</dbReference>
<dbReference type="KEGG" id="mdo:100028623"/>
<proteinExistence type="inferred from homology"/>
<dbReference type="PANTHER" id="PTHR23236">
    <property type="entry name" value="EUKARYOTIC TRANSLATION INITIATION FACTOR 4B/4H"/>
    <property type="match status" value="1"/>
</dbReference>
<dbReference type="GeneTree" id="ENSGT00390000011249"/>
<keyword evidence="3" id="KW-1017">Isopeptide bond</keyword>
<dbReference type="OMA" id="CAVPKKG"/>
<evidence type="ECO:0000256" key="1">
    <source>
        <dbReference type="ARBA" id="ARBA00004604"/>
    </source>
</evidence>
<evidence type="ECO:0000256" key="12">
    <source>
        <dbReference type="PROSITE-ProRule" id="PRU00176"/>
    </source>
</evidence>
<feature type="region of interest" description="Disordered" evidence="14">
    <location>
        <begin position="1"/>
        <end position="33"/>
    </location>
</feature>
<feature type="compositionally biased region" description="Basic residues" evidence="14">
    <location>
        <begin position="418"/>
        <end position="439"/>
    </location>
</feature>
<feature type="domain" description="RRM" evidence="15">
    <location>
        <begin position="295"/>
        <end position="372"/>
    </location>
</feature>
<dbReference type="CDD" id="cd12394">
    <property type="entry name" value="RRM1_RBM34"/>
    <property type="match status" value="1"/>
</dbReference>
<keyword evidence="13" id="KW-0175">Coiled coil</keyword>
<dbReference type="FunCoup" id="F7AKF5">
    <property type="interactions" value="1665"/>
</dbReference>
<dbReference type="HOGENOM" id="CLU_050628_0_0_1"/>
<dbReference type="GO" id="GO:0000463">
    <property type="term" value="P:maturation of LSU-rRNA from tricistronic rRNA transcript (SSU-rRNA, 5.8S rRNA, LSU-rRNA)"/>
    <property type="evidence" value="ECO:0000318"/>
    <property type="project" value="GO_Central"/>
</dbReference>
<feature type="coiled-coil region" evidence="13">
    <location>
        <begin position="129"/>
        <end position="195"/>
    </location>
</feature>
<dbReference type="OrthoDB" id="442677at2759"/>
<evidence type="ECO:0000256" key="3">
    <source>
        <dbReference type="ARBA" id="ARBA00022499"/>
    </source>
</evidence>
<dbReference type="Bgee" id="ENSMODG00000008436">
    <property type="expression patterns" value="Expressed in forelimb bud and 21 other cell types or tissues"/>
</dbReference>
<evidence type="ECO:0000313" key="16">
    <source>
        <dbReference type="Ensembl" id="ENSMODP00000010490.2"/>
    </source>
</evidence>
<dbReference type="Ensembl" id="ENSMODT00000010696.4">
    <property type="protein sequence ID" value="ENSMODP00000010490.2"/>
    <property type="gene ID" value="ENSMODG00000008436.4"/>
</dbReference>
<sequence length="439" mass="49711">MATVGKMKRKKKKPTQDRKTMEDKGNSSSSGDYQVGQVASSLFQNKPLKRVTSHLASLFDSSAPQVQQPIYVAAREANSKKRKHNEDENEFHSQRTCAAVEQMPTKRIRVKKELSGDKRLANRESALMCADLEEEKEEKMQAKQIKNRKISQVSNNGKTTNGKGVDNSDYSFEVNKRKKIQVNEAEEKIKNKRTVFVGNLPVTCKKKELKSFFKEYGQIECVRFRSLIPAKSTLSKKIAAIKREVHPEQKSINGYVVFKEESAAEKALKRNGAQIAEGFPVRVELISDTPLRGKRSVFVGNLPYKIEEAAIQEHFSDCGSVLAVKIVRNKVTGVGKGCGYVLFENTDAVQLALRLNNSELMGRKLRVKRYVNHEKVKPPHAPSKILENSTKFKQKLNFPSKNTGQYSENTFAGEKANPLKKKKKWQKSGKSRKRIEKHK</sequence>
<dbReference type="GO" id="GO:0005730">
    <property type="term" value="C:nucleolus"/>
    <property type="evidence" value="ECO:0000318"/>
    <property type="project" value="GO_Central"/>
</dbReference>
<feature type="compositionally biased region" description="Basic and acidic residues" evidence="14">
    <location>
        <begin position="14"/>
        <end position="25"/>
    </location>
</feature>
<dbReference type="GeneID" id="100028623"/>